<dbReference type="RefSeq" id="WP_007186761.1">
    <property type="nucleotide sequence ID" value="NZ_AKGD01000003.1"/>
</dbReference>
<organism evidence="1 2">
    <name type="scientific">Hydrocarboniphaga effusa AP103</name>
    <dbReference type="NCBI Taxonomy" id="1172194"/>
    <lineage>
        <taxon>Bacteria</taxon>
        <taxon>Pseudomonadati</taxon>
        <taxon>Pseudomonadota</taxon>
        <taxon>Gammaproteobacteria</taxon>
        <taxon>Nevskiales</taxon>
        <taxon>Nevskiaceae</taxon>
        <taxon>Hydrocarboniphaga</taxon>
    </lineage>
</organism>
<reference evidence="1 2" key="1">
    <citation type="journal article" date="2012" name="J. Bacteriol.">
        <title>Genome Sequence of n-Alkane-Degrading Hydrocarboniphaga effusa Strain AP103T (ATCC BAA-332T).</title>
        <authorList>
            <person name="Chang H.K."/>
            <person name="Zylstra G.J."/>
            <person name="Chae J.C."/>
        </authorList>
    </citation>
    <scope>NUCLEOTIDE SEQUENCE [LARGE SCALE GENOMIC DNA]</scope>
    <source>
        <strain evidence="1 2">AP103</strain>
    </source>
</reference>
<keyword evidence="2" id="KW-1185">Reference proteome</keyword>
<comment type="caution">
    <text evidence="1">The sequence shown here is derived from an EMBL/GenBank/DDBJ whole genome shotgun (WGS) entry which is preliminary data.</text>
</comment>
<evidence type="ECO:0000313" key="1">
    <source>
        <dbReference type="EMBL" id="EIT68631.1"/>
    </source>
</evidence>
<name>I8HYS4_9GAMM</name>
<dbReference type="Proteomes" id="UP000003704">
    <property type="component" value="Unassembled WGS sequence"/>
</dbReference>
<dbReference type="EMBL" id="AKGD01000003">
    <property type="protein sequence ID" value="EIT68631.1"/>
    <property type="molecule type" value="Genomic_DNA"/>
</dbReference>
<dbReference type="AlphaFoldDB" id="I8HYS4"/>
<evidence type="ECO:0000313" key="2">
    <source>
        <dbReference type="Proteomes" id="UP000003704"/>
    </source>
</evidence>
<protein>
    <submittedName>
        <fullName evidence="1">Uncharacterized protein</fullName>
    </submittedName>
</protein>
<accession>I8HYS4</accession>
<proteinExistence type="predicted"/>
<sequence length="68" mass="7627">MGLDNAFAMLAVRYSLIEPGQYDLRALPQRDTFGEDVSFRGIKPFDWPPSIDETAPFEVDRASPCFAS</sequence>
<gene>
    <name evidence="1" type="ORF">WQQ_38260</name>
</gene>